<dbReference type="GO" id="GO:0006777">
    <property type="term" value="P:Mo-molybdopterin cofactor biosynthetic process"/>
    <property type="evidence" value="ECO:0007669"/>
    <property type="project" value="UniProtKB-KW"/>
</dbReference>
<comment type="caution">
    <text evidence="10">The sequence shown here is derived from an EMBL/GenBank/DDBJ whole genome shotgun (WGS) entry which is preliminary data.</text>
</comment>
<evidence type="ECO:0000256" key="3">
    <source>
        <dbReference type="ARBA" id="ARBA00022723"/>
    </source>
</evidence>
<dbReference type="InterPro" id="IPR013482">
    <property type="entry name" value="Molybde_CF_guanTrfase"/>
</dbReference>
<proteinExistence type="predicted"/>
<dbReference type="Pfam" id="PF12804">
    <property type="entry name" value="NTP_transf_3"/>
    <property type="match status" value="1"/>
</dbReference>
<gene>
    <name evidence="10" type="ORF">C7K55_06460</name>
</gene>
<dbReference type="PANTHER" id="PTHR19136">
    <property type="entry name" value="MOLYBDENUM COFACTOR GUANYLYLTRANSFERASE"/>
    <property type="match status" value="1"/>
</dbReference>
<evidence type="ECO:0000313" key="11">
    <source>
        <dbReference type="Proteomes" id="UP000243002"/>
    </source>
</evidence>
<dbReference type="AlphaFoldDB" id="A0A2P7MXA1"/>
<dbReference type="Gene3D" id="3.90.550.10">
    <property type="entry name" value="Spore Coat Polysaccharide Biosynthesis Protein SpsA, Chain A"/>
    <property type="match status" value="1"/>
</dbReference>
<keyword evidence="1" id="KW-0963">Cytoplasm</keyword>
<feature type="region of interest" description="Disordered" evidence="8">
    <location>
        <begin position="1"/>
        <end position="21"/>
    </location>
</feature>
<keyword evidence="7" id="KW-0501">Molybdenum cofactor biosynthesis</keyword>
<dbReference type="CDD" id="cd02503">
    <property type="entry name" value="MobA"/>
    <property type="match status" value="1"/>
</dbReference>
<feature type="domain" description="MobA-like NTP transferase" evidence="9">
    <location>
        <begin position="2"/>
        <end position="166"/>
    </location>
</feature>
<organism evidence="10 11">
    <name type="scientific">Cyanobium usitatum str. Tous</name>
    <dbReference type="NCBI Taxonomy" id="2116684"/>
    <lineage>
        <taxon>Bacteria</taxon>
        <taxon>Bacillati</taxon>
        <taxon>Cyanobacteriota</taxon>
        <taxon>Cyanophyceae</taxon>
        <taxon>Synechococcales</taxon>
        <taxon>Prochlorococcaceae</taxon>
        <taxon>Cyanobium</taxon>
    </lineage>
</organism>
<protein>
    <submittedName>
        <fullName evidence="10">Molybdenum cofactor guanylyltransferase</fullName>
    </submittedName>
</protein>
<keyword evidence="11" id="KW-1185">Reference proteome</keyword>
<dbReference type="Proteomes" id="UP000243002">
    <property type="component" value="Unassembled WGS sequence"/>
</dbReference>
<evidence type="ECO:0000256" key="6">
    <source>
        <dbReference type="ARBA" id="ARBA00023134"/>
    </source>
</evidence>
<dbReference type="SUPFAM" id="SSF53448">
    <property type="entry name" value="Nucleotide-diphospho-sugar transferases"/>
    <property type="match status" value="1"/>
</dbReference>
<evidence type="ECO:0000256" key="7">
    <source>
        <dbReference type="ARBA" id="ARBA00023150"/>
    </source>
</evidence>
<feature type="compositionally biased region" description="Basic and acidic residues" evidence="8">
    <location>
        <begin position="1"/>
        <end position="12"/>
    </location>
</feature>
<keyword evidence="3" id="KW-0479">Metal-binding</keyword>
<evidence type="ECO:0000256" key="8">
    <source>
        <dbReference type="SAM" id="MobiDB-lite"/>
    </source>
</evidence>
<dbReference type="InterPro" id="IPR029044">
    <property type="entry name" value="Nucleotide-diphossugar_trans"/>
</dbReference>
<keyword evidence="4" id="KW-0547">Nucleotide-binding</keyword>
<evidence type="ECO:0000256" key="1">
    <source>
        <dbReference type="ARBA" id="ARBA00022490"/>
    </source>
</evidence>
<name>A0A2P7MXA1_9CYAN</name>
<evidence type="ECO:0000256" key="5">
    <source>
        <dbReference type="ARBA" id="ARBA00022842"/>
    </source>
</evidence>
<keyword evidence="2 10" id="KW-0808">Transferase</keyword>
<dbReference type="GO" id="GO:0005525">
    <property type="term" value="F:GTP binding"/>
    <property type="evidence" value="ECO:0007669"/>
    <property type="project" value="UniProtKB-KW"/>
</dbReference>
<evidence type="ECO:0000259" key="9">
    <source>
        <dbReference type="Pfam" id="PF12804"/>
    </source>
</evidence>
<accession>A0A2P7MXA1</accession>
<sequence>MLSGGESRRMGGDKALLPHPEGGTWLERSLRMLAQLEMPISLLSRHGAHLELAEELALELAPGSPMTALAEPPPWEGPLLALHRLMQQHPNEQLLLCPVDMPHLSLAALQTLLADAATGSPTRLHLAHDGERLQPLLGLYPSSPPIRAHLAAAVQRGERRLQSWLATLPCQAVPLDPRAIRNVNRPEPSQMA</sequence>
<keyword evidence="6" id="KW-0342">GTP-binding</keyword>
<dbReference type="PANTHER" id="PTHR19136:SF81">
    <property type="entry name" value="MOLYBDENUM COFACTOR GUANYLYLTRANSFERASE"/>
    <property type="match status" value="1"/>
</dbReference>
<dbReference type="OrthoDB" id="9788394at2"/>
<evidence type="ECO:0000256" key="2">
    <source>
        <dbReference type="ARBA" id="ARBA00022679"/>
    </source>
</evidence>
<evidence type="ECO:0000313" key="10">
    <source>
        <dbReference type="EMBL" id="PSJ05791.1"/>
    </source>
</evidence>
<reference evidence="10 11" key="1">
    <citation type="journal article" date="2018" name="Environ. Microbiol.">
        <title>Ecological and genomic features of two widespread freshwater picocyanobacteria.</title>
        <authorList>
            <person name="Cabello-Yeves P.J."/>
            <person name="Picazo A."/>
            <person name="Camacho A."/>
            <person name="Callieri C."/>
            <person name="Rosselli R."/>
            <person name="Roda-Garcia J.J."/>
            <person name="Coutinho F.H."/>
            <person name="Rodriguez-Valera F."/>
        </authorList>
    </citation>
    <scope>NUCLEOTIDE SEQUENCE [LARGE SCALE GENOMIC DNA]</scope>
    <source>
        <strain evidence="10 11">Tous</strain>
    </source>
</reference>
<evidence type="ECO:0000256" key="4">
    <source>
        <dbReference type="ARBA" id="ARBA00022741"/>
    </source>
</evidence>
<dbReference type="EMBL" id="PXXO01000006">
    <property type="protein sequence ID" value="PSJ05791.1"/>
    <property type="molecule type" value="Genomic_DNA"/>
</dbReference>
<dbReference type="GO" id="GO:0046872">
    <property type="term" value="F:metal ion binding"/>
    <property type="evidence" value="ECO:0007669"/>
    <property type="project" value="UniProtKB-KW"/>
</dbReference>
<keyword evidence="10" id="KW-0548">Nucleotidyltransferase</keyword>
<keyword evidence="5" id="KW-0460">Magnesium</keyword>
<dbReference type="InterPro" id="IPR025877">
    <property type="entry name" value="MobA-like_NTP_Trfase"/>
</dbReference>
<dbReference type="GO" id="GO:0016779">
    <property type="term" value="F:nucleotidyltransferase activity"/>
    <property type="evidence" value="ECO:0007669"/>
    <property type="project" value="UniProtKB-KW"/>
</dbReference>